<feature type="transmembrane region" description="Helical" evidence="1">
    <location>
        <begin position="130"/>
        <end position="151"/>
    </location>
</feature>
<sequence>MNTQFDTFISPLLSIIDNKFILFPFIFTMMISSLYYIKRKAKSGFSIVNRFWAFWLGYKKESKHDFINDIIEIEKFNYHYNTDAVSIKQKEKFEDWIKKYELNFRIIAKLKRNLIIDTLKIKKINKAVPTLTFFSLFIPLFLFFAALVVAIKPAGLININNTGWFWFNKKEAIEYNFLGGRESSWVITPQECEKKTDIVIKLPPQTIDIICESFNSKRSLEYIDSLIEKQRWAFGIFSVMFLFFVIYLFMQTISLLITYDARKMVFLKIKKHRSDRLK</sequence>
<gene>
    <name evidence="2" type="ORF">BF17_18915</name>
</gene>
<evidence type="ECO:0000313" key="2">
    <source>
        <dbReference type="EMBL" id="AHK21111.1"/>
    </source>
</evidence>
<feature type="transmembrane region" description="Helical" evidence="1">
    <location>
        <begin position="232"/>
        <end position="259"/>
    </location>
</feature>
<name>A0ABN4CQK5_9GAMM</name>
<feature type="transmembrane region" description="Helical" evidence="1">
    <location>
        <begin position="20"/>
        <end position="37"/>
    </location>
</feature>
<keyword evidence="3" id="KW-1185">Reference proteome</keyword>
<keyword evidence="1" id="KW-1133">Transmembrane helix</keyword>
<keyword evidence="1" id="KW-0472">Membrane</keyword>
<reference evidence="2 3" key="1">
    <citation type="journal article" date="2014" name="Genome Announc.">
        <title>Genome Sequence of Yersinia similis Y228T, a Member of the Yersinia pseudotuberculosis Complex.</title>
        <authorList>
            <person name="Sprague L.D."/>
            <person name="Neubauer H."/>
        </authorList>
    </citation>
    <scope>NUCLEOTIDE SEQUENCE [LARGE SCALE GENOMIC DNA]</scope>
    <source>
        <strain evidence="2 3">228</strain>
    </source>
</reference>
<proteinExistence type="predicted"/>
<keyword evidence="1" id="KW-0812">Transmembrane</keyword>
<dbReference type="EMBL" id="CP007230">
    <property type="protein sequence ID" value="AHK21111.1"/>
    <property type="molecule type" value="Genomic_DNA"/>
</dbReference>
<accession>A0ABN4CQK5</accession>
<dbReference type="InterPro" id="IPR046188">
    <property type="entry name" value="DUF6216"/>
</dbReference>
<evidence type="ECO:0000313" key="3">
    <source>
        <dbReference type="Proteomes" id="UP000019439"/>
    </source>
</evidence>
<dbReference type="RefSeq" id="WP_025383751.1">
    <property type="nucleotide sequence ID" value="NZ_CGBP01000011.1"/>
</dbReference>
<dbReference type="Proteomes" id="UP000019439">
    <property type="component" value="Chromosome"/>
</dbReference>
<organism evidence="2 3">
    <name type="scientific">Yersinia similis</name>
    <dbReference type="NCBI Taxonomy" id="367190"/>
    <lineage>
        <taxon>Bacteria</taxon>
        <taxon>Pseudomonadati</taxon>
        <taxon>Pseudomonadota</taxon>
        <taxon>Gammaproteobacteria</taxon>
        <taxon>Enterobacterales</taxon>
        <taxon>Yersiniaceae</taxon>
        <taxon>Yersinia</taxon>
    </lineage>
</organism>
<dbReference type="GeneID" id="96665474"/>
<evidence type="ECO:0000256" key="1">
    <source>
        <dbReference type="SAM" id="Phobius"/>
    </source>
</evidence>
<protein>
    <submittedName>
        <fullName evidence="2">Uncharacterized protein</fullName>
    </submittedName>
</protein>
<dbReference type="Pfam" id="PF19723">
    <property type="entry name" value="DUF6216"/>
    <property type="match status" value="1"/>
</dbReference>